<feature type="transmembrane region" description="Helical" evidence="1">
    <location>
        <begin position="166"/>
        <end position="184"/>
    </location>
</feature>
<feature type="transmembrane region" description="Helical" evidence="1">
    <location>
        <begin position="133"/>
        <end position="154"/>
    </location>
</feature>
<dbReference type="AlphaFoldDB" id="A0A8J6UBI8"/>
<keyword evidence="1" id="KW-0472">Membrane</keyword>
<dbReference type="Proteomes" id="UP000600588">
    <property type="component" value="Unassembled WGS sequence"/>
</dbReference>
<keyword evidence="3" id="KW-1185">Reference proteome</keyword>
<accession>A0A8J6UBI8</accession>
<gene>
    <name evidence="2" type="ORF">ICJ83_01915</name>
</gene>
<evidence type="ECO:0000313" key="2">
    <source>
        <dbReference type="EMBL" id="MBD0830879.1"/>
    </source>
</evidence>
<evidence type="ECO:0000313" key="3">
    <source>
        <dbReference type="Proteomes" id="UP000600588"/>
    </source>
</evidence>
<organism evidence="2 3">
    <name type="scientific">Aestuariibaculum sediminum</name>
    <dbReference type="NCBI Taxonomy" id="2770637"/>
    <lineage>
        <taxon>Bacteria</taxon>
        <taxon>Pseudomonadati</taxon>
        <taxon>Bacteroidota</taxon>
        <taxon>Flavobacteriia</taxon>
        <taxon>Flavobacteriales</taxon>
        <taxon>Flavobacteriaceae</taxon>
    </lineage>
</organism>
<reference evidence="2 3" key="1">
    <citation type="submission" date="2020-09" db="EMBL/GenBank/DDBJ databases">
        <title>TT11 complete genome.</title>
        <authorList>
            <person name="Wu Z."/>
        </authorList>
    </citation>
    <scope>NUCLEOTIDE SEQUENCE [LARGE SCALE GENOMIC DNA]</scope>
    <source>
        <strain evidence="2 3">TT11</strain>
    </source>
</reference>
<feature type="transmembrane region" description="Helical" evidence="1">
    <location>
        <begin position="12"/>
        <end position="30"/>
    </location>
</feature>
<dbReference type="EMBL" id="JACVXB010000001">
    <property type="protein sequence ID" value="MBD0830879.1"/>
    <property type="molecule type" value="Genomic_DNA"/>
</dbReference>
<proteinExistence type="predicted"/>
<comment type="caution">
    <text evidence="2">The sequence shown here is derived from an EMBL/GenBank/DDBJ whole genome shotgun (WGS) entry which is preliminary data.</text>
</comment>
<keyword evidence="1" id="KW-0812">Transmembrane</keyword>
<evidence type="ECO:0000256" key="1">
    <source>
        <dbReference type="SAM" id="Phobius"/>
    </source>
</evidence>
<name>A0A8J6UBI8_9FLAO</name>
<protein>
    <submittedName>
        <fullName evidence="2">Flippase-like domain-containing protein</fullName>
    </submittedName>
</protein>
<keyword evidence="1" id="KW-1133">Transmembrane helix</keyword>
<sequence>MNKPSHKTNQIFFVLIKIGIVLASLFYIYLQLNENEPMQAHIFSNILRPHIPINYKAILFVLALSLLNWFFDILKWKTLINPIKKIGVFESCRQTLGALTLSLLTPNRIGEYAAKALFYPNQTRKKIIIINGLHNFLQLSITILFGSIGLIIFTKTYHIHLNYTKALIITGCTITATGFFLWIVKKTKFRGVTKLLAFIHSYPKTIIASGFVYSLLRYIIFSFQFYYLLTVFPIDVNYLDIAPAIFSMYLLASVVPSIAIFDFVIKGSLGVFLFSFLKIPPVFILSTTSLMFILNFALPSLVGSFFVLTFKVPKKVLST</sequence>
<feature type="transmembrane region" description="Helical" evidence="1">
    <location>
        <begin position="268"/>
        <end position="286"/>
    </location>
</feature>
<feature type="transmembrane region" description="Helical" evidence="1">
    <location>
        <begin position="241"/>
        <end position="261"/>
    </location>
</feature>
<feature type="transmembrane region" description="Helical" evidence="1">
    <location>
        <begin position="53"/>
        <end position="71"/>
    </location>
</feature>
<feature type="transmembrane region" description="Helical" evidence="1">
    <location>
        <begin position="205"/>
        <end position="229"/>
    </location>
</feature>